<evidence type="ECO:0000256" key="4">
    <source>
        <dbReference type="ARBA" id="ARBA00022496"/>
    </source>
</evidence>
<keyword evidence="3 11" id="KW-1134">Transmembrane beta strand</keyword>
<dbReference type="PANTHER" id="PTHR32552">
    <property type="entry name" value="FERRICHROME IRON RECEPTOR-RELATED"/>
    <property type="match status" value="1"/>
</dbReference>
<protein>
    <submittedName>
        <fullName evidence="16">TonB-dependent receptor</fullName>
    </submittedName>
</protein>
<evidence type="ECO:0000256" key="1">
    <source>
        <dbReference type="ARBA" id="ARBA00004571"/>
    </source>
</evidence>
<evidence type="ECO:0000256" key="6">
    <source>
        <dbReference type="ARBA" id="ARBA00023004"/>
    </source>
</evidence>
<comment type="similarity">
    <text evidence="11 12">Belongs to the TonB-dependent receptor family.</text>
</comment>
<keyword evidence="9 11" id="KW-0472">Membrane</keyword>
<proteinExistence type="inferred from homology"/>
<feature type="chain" id="PRO_5013662537" evidence="13">
    <location>
        <begin position="23"/>
        <end position="756"/>
    </location>
</feature>
<evidence type="ECO:0000259" key="15">
    <source>
        <dbReference type="Pfam" id="PF07715"/>
    </source>
</evidence>
<dbReference type="Pfam" id="PF00593">
    <property type="entry name" value="TonB_dep_Rec_b-barrel"/>
    <property type="match status" value="1"/>
</dbReference>
<evidence type="ECO:0000256" key="10">
    <source>
        <dbReference type="ARBA" id="ARBA00023237"/>
    </source>
</evidence>
<evidence type="ECO:0000256" key="2">
    <source>
        <dbReference type="ARBA" id="ARBA00022448"/>
    </source>
</evidence>
<dbReference type="GO" id="GO:0009279">
    <property type="term" value="C:cell outer membrane"/>
    <property type="evidence" value="ECO:0007669"/>
    <property type="project" value="UniProtKB-SubCell"/>
</dbReference>
<name>A0A2D2B2P8_9CAUL</name>
<keyword evidence="10 11" id="KW-0998">Cell outer membrane</keyword>
<feature type="domain" description="TonB-dependent receptor plug" evidence="15">
    <location>
        <begin position="49"/>
        <end position="158"/>
    </location>
</feature>
<evidence type="ECO:0000256" key="12">
    <source>
        <dbReference type="RuleBase" id="RU003357"/>
    </source>
</evidence>
<feature type="signal peptide" evidence="13">
    <location>
        <begin position="1"/>
        <end position="22"/>
    </location>
</feature>
<reference evidence="16 17" key="1">
    <citation type="submission" date="2017-10" db="EMBL/GenBank/DDBJ databases">
        <title>Genome sequence of Caulobacter mirabilis FWC38.</title>
        <authorList>
            <person name="Fiebig A."/>
            <person name="Crosson S."/>
        </authorList>
    </citation>
    <scope>NUCLEOTIDE SEQUENCE [LARGE SCALE GENOMIC DNA]</scope>
    <source>
        <strain evidence="16 17">FWC 38</strain>
    </source>
</reference>
<evidence type="ECO:0000256" key="5">
    <source>
        <dbReference type="ARBA" id="ARBA00022692"/>
    </source>
</evidence>
<dbReference type="InterPro" id="IPR039426">
    <property type="entry name" value="TonB-dep_rcpt-like"/>
</dbReference>
<evidence type="ECO:0000256" key="11">
    <source>
        <dbReference type="PROSITE-ProRule" id="PRU01360"/>
    </source>
</evidence>
<dbReference type="InterPro" id="IPR012910">
    <property type="entry name" value="Plug_dom"/>
</dbReference>
<evidence type="ECO:0000313" key="16">
    <source>
        <dbReference type="EMBL" id="ATQ44498.1"/>
    </source>
</evidence>
<dbReference type="SUPFAM" id="SSF56935">
    <property type="entry name" value="Porins"/>
    <property type="match status" value="1"/>
</dbReference>
<dbReference type="KEGG" id="cmb:CSW64_19965"/>
<dbReference type="InterPro" id="IPR036942">
    <property type="entry name" value="Beta-barrel_TonB_sf"/>
</dbReference>
<keyword evidence="17" id="KW-1185">Reference proteome</keyword>
<keyword evidence="4" id="KW-0410">Iron transport</keyword>
<evidence type="ECO:0000259" key="14">
    <source>
        <dbReference type="Pfam" id="PF00593"/>
    </source>
</evidence>
<keyword evidence="13" id="KW-0732">Signal</keyword>
<sequence>MRTMWKAALLAGAAWSAGVAVAAAQDAAPAGETEVGAIVVTARRTEETLQTVPGAVSAFNERALDRVQAADITGLQGAVPNMNLSQGRGSSNATNIFIRGIGQPDALQTFDPAIGVYIDDVYYSRIRGTQFDLFDLERIEVLRGPQGTLYGKNTIGGALKVVTRKPGQDFRANAAVAFGSYNQLEVKGGVSGPVSDTLALGVSALLSKRDGYVEDPVTGAEYNDKDTWALRTQLAWTPTDDVRVDLSADYSQDDAAMAVGQATSSLTTLFGVPLKTLPAVPPKYDFKTRTTPGLPNSTKLTHYGFGGTVSWNITDALTLKSITAYRNLKTRDYIDIDATELALGDVYVGVDQDQTSQEFQLTYDQGAWTVVGGVYWLKENIVSHQRAFGDDVLGMLPNPFPTGPVGKATFLRTIDDDLETTSKAAYVNVSYDLTDAIQITGGLRYTDEEKTYSRSTSTFSNNPTFTANPAFAFKGLNKAWNNTSPMLNVRWQATSNIMAYARYSEGFKSGGFNGRANNPGEQAPYSPEIAKSYEAGVKTTWDGGRYLLNFTVFHNDYEDFQARVSGTVVDPGTNLPSPELTVINAGGMKTEGAELEVAARPIPGLLLDAQLGLLNAKYEDFDDTRFPGGDRSFQQPAFTPKWTARYGAQYEWDLGGSGRLTVGAQAKYRSEIALAVDNTTTTGVRYPGMWDDNVWLFDARVVWEDADRRYSAGLYGQNLSDEVYKVDAQEFSSVGNIRTAYYGAPRTFTLRLTAKY</sequence>
<keyword evidence="6" id="KW-0408">Iron</keyword>
<keyword evidence="7" id="KW-0406">Ion transport</keyword>
<dbReference type="OrthoDB" id="9760333at2"/>
<evidence type="ECO:0000256" key="13">
    <source>
        <dbReference type="SAM" id="SignalP"/>
    </source>
</evidence>
<keyword evidence="8 12" id="KW-0798">TonB box</keyword>
<dbReference type="PANTHER" id="PTHR32552:SF81">
    <property type="entry name" value="TONB-DEPENDENT OUTER MEMBRANE RECEPTOR"/>
    <property type="match status" value="1"/>
</dbReference>
<dbReference type="EMBL" id="CP024201">
    <property type="protein sequence ID" value="ATQ44498.1"/>
    <property type="molecule type" value="Genomic_DNA"/>
</dbReference>
<dbReference type="InterPro" id="IPR000531">
    <property type="entry name" value="Beta-barrel_TonB"/>
</dbReference>
<dbReference type="CDD" id="cd01347">
    <property type="entry name" value="ligand_gated_channel"/>
    <property type="match status" value="1"/>
</dbReference>
<evidence type="ECO:0000256" key="3">
    <source>
        <dbReference type="ARBA" id="ARBA00022452"/>
    </source>
</evidence>
<keyword evidence="16" id="KW-0675">Receptor</keyword>
<organism evidence="16 17">
    <name type="scientific">Caulobacter mirabilis</name>
    <dbReference type="NCBI Taxonomy" id="69666"/>
    <lineage>
        <taxon>Bacteria</taxon>
        <taxon>Pseudomonadati</taxon>
        <taxon>Pseudomonadota</taxon>
        <taxon>Alphaproteobacteria</taxon>
        <taxon>Caulobacterales</taxon>
        <taxon>Caulobacteraceae</taxon>
        <taxon>Caulobacter</taxon>
    </lineage>
</organism>
<dbReference type="PROSITE" id="PS52016">
    <property type="entry name" value="TONB_DEPENDENT_REC_3"/>
    <property type="match status" value="1"/>
</dbReference>
<dbReference type="AlphaFoldDB" id="A0A2D2B2P8"/>
<evidence type="ECO:0000256" key="9">
    <source>
        <dbReference type="ARBA" id="ARBA00023136"/>
    </source>
</evidence>
<evidence type="ECO:0000256" key="8">
    <source>
        <dbReference type="ARBA" id="ARBA00023077"/>
    </source>
</evidence>
<accession>A0A2D2B2P8</accession>
<gene>
    <name evidence="16" type="ORF">CSW64_19965</name>
</gene>
<dbReference type="Proteomes" id="UP000228945">
    <property type="component" value="Chromosome"/>
</dbReference>
<comment type="subcellular location">
    <subcellularLocation>
        <location evidence="1 11">Cell outer membrane</location>
        <topology evidence="1 11">Multi-pass membrane protein</topology>
    </subcellularLocation>
</comment>
<dbReference type="GO" id="GO:0006826">
    <property type="term" value="P:iron ion transport"/>
    <property type="evidence" value="ECO:0007669"/>
    <property type="project" value="UniProtKB-KW"/>
</dbReference>
<evidence type="ECO:0000256" key="7">
    <source>
        <dbReference type="ARBA" id="ARBA00023065"/>
    </source>
</evidence>
<keyword evidence="2 11" id="KW-0813">Transport</keyword>
<keyword evidence="5 11" id="KW-0812">Transmembrane</keyword>
<feature type="domain" description="TonB-dependent receptor-like beta-barrel" evidence="14">
    <location>
        <begin position="236"/>
        <end position="719"/>
    </location>
</feature>
<evidence type="ECO:0000313" key="17">
    <source>
        <dbReference type="Proteomes" id="UP000228945"/>
    </source>
</evidence>
<dbReference type="Gene3D" id="2.40.170.20">
    <property type="entry name" value="TonB-dependent receptor, beta-barrel domain"/>
    <property type="match status" value="1"/>
</dbReference>
<dbReference type="Pfam" id="PF07715">
    <property type="entry name" value="Plug"/>
    <property type="match status" value="1"/>
</dbReference>
<dbReference type="RefSeq" id="WP_099623746.1">
    <property type="nucleotide sequence ID" value="NZ_CP024201.1"/>
</dbReference>